<protein>
    <submittedName>
        <fullName evidence="3">Uncharacterized protein</fullName>
    </submittedName>
</protein>
<sequence length="205" mass="23038">MKMEEAYGPLAGGLLLFFFLFIGVNILITRRCRTVYLKTDEINNEAEPSDNNSNGSPLHLNVSFQQMEIDMSVYETINENEMLPYFIRVRPENDQEETSSTNSLPCSSPSSTSDQSYLEVIDDNAYINPYATISSNIDVNDQHLYCTISDQFDPNQDADHLPQNINVGLSLNDETNKSSEKKSLMSLTTIDSNLQECHTSDIDSA</sequence>
<evidence type="ECO:0000313" key="3">
    <source>
        <dbReference type="EMBL" id="CAC5378556.1"/>
    </source>
</evidence>
<keyword evidence="4" id="KW-1185">Reference proteome</keyword>
<keyword evidence="2" id="KW-1133">Transmembrane helix</keyword>
<proteinExistence type="predicted"/>
<dbReference type="EMBL" id="CACVKT020002575">
    <property type="protein sequence ID" value="CAC5378556.1"/>
    <property type="molecule type" value="Genomic_DNA"/>
</dbReference>
<keyword evidence="2" id="KW-0812">Transmembrane</keyword>
<gene>
    <name evidence="3" type="ORF">MCOR_14743</name>
</gene>
<feature type="region of interest" description="Disordered" evidence="1">
    <location>
        <begin position="93"/>
        <end position="115"/>
    </location>
</feature>
<keyword evidence="2" id="KW-0472">Membrane</keyword>
<dbReference type="AlphaFoldDB" id="A0A6J8B4P8"/>
<feature type="transmembrane region" description="Helical" evidence="2">
    <location>
        <begin position="6"/>
        <end position="28"/>
    </location>
</feature>
<reference evidence="3 4" key="1">
    <citation type="submission" date="2020-06" db="EMBL/GenBank/DDBJ databases">
        <authorList>
            <person name="Li R."/>
            <person name="Bekaert M."/>
        </authorList>
    </citation>
    <scope>NUCLEOTIDE SEQUENCE [LARGE SCALE GENOMIC DNA]</scope>
    <source>
        <strain evidence="4">wild</strain>
    </source>
</reference>
<organism evidence="3 4">
    <name type="scientific">Mytilus coruscus</name>
    <name type="common">Sea mussel</name>
    <dbReference type="NCBI Taxonomy" id="42192"/>
    <lineage>
        <taxon>Eukaryota</taxon>
        <taxon>Metazoa</taxon>
        <taxon>Spiralia</taxon>
        <taxon>Lophotrochozoa</taxon>
        <taxon>Mollusca</taxon>
        <taxon>Bivalvia</taxon>
        <taxon>Autobranchia</taxon>
        <taxon>Pteriomorphia</taxon>
        <taxon>Mytilida</taxon>
        <taxon>Mytiloidea</taxon>
        <taxon>Mytilidae</taxon>
        <taxon>Mytilinae</taxon>
        <taxon>Mytilus</taxon>
    </lineage>
</organism>
<evidence type="ECO:0000256" key="2">
    <source>
        <dbReference type="SAM" id="Phobius"/>
    </source>
</evidence>
<accession>A0A6J8B4P8</accession>
<name>A0A6J8B4P8_MYTCO</name>
<feature type="compositionally biased region" description="Low complexity" evidence="1">
    <location>
        <begin position="98"/>
        <end position="115"/>
    </location>
</feature>
<evidence type="ECO:0000256" key="1">
    <source>
        <dbReference type="SAM" id="MobiDB-lite"/>
    </source>
</evidence>
<evidence type="ECO:0000313" key="4">
    <source>
        <dbReference type="Proteomes" id="UP000507470"/>
    </source>
</evidence>
<dbReference type="Proteomes" id="UP000507470">
    <property type="component" value="Unassembled WGS sequence"/>
</dbReference>